<dbReference type="Pfam" id="PF15244">
    <property type="entry name" value="HSD3"/>
    <property type="match status" value="1"/>
</dbReference>
<dbReference type="PANTHER" id="PTHR14917">
    <property type="entry name" value="SPERMATOGENESIS-ASSOCIATED PROTEIN 7"/>
    <property type="match status" value="1"/>
</dbReference>
<gene>
    <name evidence="2" type="ORF">ACAOBT_LOCUS14798</name>
</gene>
<dbReference type="PANTHER" id="PTHR14917:SF4">
    <property type="entry name" value="SPERMATOGENESIS-ASSOCIATED 7"/>
    <property type="match status" value="1"/>
</dbReference>
<accession>A0A9P0PG07</accession>
<dbReference type="AlphaFoldDB" id="A0A9P0PG07"/>
<dbReference type="GO" id="GO:0036064">
    <property type="term" value="C:ciliary basal body"/>
    <property type="evidence" value="ECO:0007669"/>
    <property type="project" value="TreeGrafter"/>
</dbReference>
<reference evidence="2" key="1">
    <citation type="submission" date="2022-03" db="EMBL/GenBank/DDBJ databases">
        <authorList>
            <person name="Sayadi A."/>
        </authorList>
    </citation>
    <scope>NUCLEOTIDE SEQUENCE</scope>
</reference>
<evidence type="ECO:0000313" key="2">
    <source>
        <dbReference type="EMBL" id="CAH1982030.1"/>
    </source>
</evidence>
<feature type="compositionally biased region" description="Low complexity" evidence="1">
    <location>
        <begin position="181"/>
        <end position="203"/>
    </location>
</feature>
<dbReference type="EMBL" id="CAKOFQ010006915">
    <property type="protein sequence ID" value="CAH1982030.1"/>
    <property type="molecule type" value="Genomic_DNA"/>
</dbReference>
<proteinExistence type="predicted"/>
<feature type="region of interest" description="Disordered" evidence="1">
    <location>
        <begin position="89"/>
        <end position="214"/>
    </location>
</feature>
<feature type="compositionally biased region" description="Polar residues" evidence="1">
    <location>
        <begin position="89"/>
        <end position="104"/>
    </location>
</feature>
<sequence length="783" mass="89177">MTVNNSEINVYFHMKNHYRKLNKVRSKIDSSPPKVFRKNLESSSPTEKALNKANVQGEELFRGRNICSLAGQRCNIKGRILSHTCVNKRSPTKSTNVLPRSSSVPPRMQNKPSPYEIPTKLRKTKSQSMQGKSTHRDDSRRGVTRSKHTKQTRRYSNIPLLQQNIDKDVPVNSRGEDNEGSTSRTQTTDSSRSSMVTSSNNSRKTGRSSRSKTDEHEYLQFLLRITEDVIMNNYFKNEDIQRVFKGHIEANRDRLQMEKMELQLARLAKELHIPYTPTIQNVSEHETTESPKLSNSPINTESLDCECTTKRTLQIVNFTNRHLPFEDNNFSNNLENILVNRHSLGRVTECTEPTNSLDTIYNANRFSATTVASSADSLGAFNEQNANDASENIDGSYNDGSSLTDKEKIGSIEEDILFNKLHSRSLPLMSDKNSSDINRIVLSKVGTLTQTVNIDDTDSLTRSDMSNKTVISRDSLTTEAISPKNIDNTPLEEKSTSIESAKDDQDNFKTHVVTLRNSEDSTSLESDRKQVHEVIHQNVEKCTQIMIEHLEKECNTNKDVRIIEKDNDYVLIDKPIYVLRNIVESKEGLLYFTEQPTPKEDIIEEQEVKHPVEAKEEDSKTEVFSNASDTEICMKKANLSEYSMKTESIEKDSLYNNYSRLLNSDYDLTPQRDSDVDNKYHYLMLDATTSISNVNLPTRSDLLLTDNYAIRSVTVTNSSVGESPTRQSFMDDLCYYGNHDRTSRLAASLRTVAVTHVLDRREVTSNLLDVAVWITRPFSKQQW</sequence>
<feature type="compositionally biased region" description="Basic and acidic residues" evidence="1">
    <location>
        <begin position="165"/>
        <end position="177"/>
    </location>
</feature>
<dbReference type="OrthoDB" id="6263678at2759"/>
<feature type="region of interest" description="Disordered" evidence="1">
    <location>
        <begin position="29"/>
        <end position="51"/>
    </location>
</feature>
<feature type="compositionally biased region" description="Basic and acidic residues" evidence="1">
    <location>
        <begin position="491"/>
        <end position="500"/>
    </location>
</feature>
<name>A0A9P0PG07_ACAOB</name>
<organism evidence="2 3">
    <name type="scientific">Acanthoscelides obtectus</name>
    <name type="common">Bean weevil</name>
    <name type="synonym">Bruchus obtectus</name>
    <dbReference type="NCBI Taxonomy" id="200917"/>
    <lineage>
        <taxon>Eukaryota</taxon>
        <taxon>Metazoa</taxon>
        <taxon>Ecdysozoa</taxon>
        <taxon>Arthropoda</taxon>
        <taxon>Hexapoda</taxon>
        <taxon>Insecta</taxon>
        <taxon>Pterygota</taxon>
        <taxon>Neoptera</taxon>
        <taxon>Endopterygota</taxon>
        <taxon>Coleoptera</taxon>
        <taxon>Polyphaga</taxon>
        <taxon>Cucujiformia</taxon>
        <taxon>Chrysomeloidea</taxon>
        <taxon>Chrysomelidae</taxon>
        <taxon>Bruchinae</taxon>
        <taxon>Bruchini</taxon>
        <taxon>Acanthoscelides</taxon>
    </lineage>
</organism>
<evidence type="ECO:0000313" key="3">
    <source>
        <dbReference type="Proteomes" id="UP001152888"/>
    </source>
</evidence>
<feature type="compositionally biased region" description="Basic residues" evidence="1">
    <location>
        <begin position="142"/>
        <end position="153"/>
    </location>
</feature>
<protein>
    <submittedName>
        <fullName evidence="2">Uncharacterized protein</fullName>
    </submittedName>
</protein>
<comment type="caution">
    <text evidence="2">The sequence shown here is derived from an EMBL/GenBank/DDBJ whole genome shotgun (WGS) entry which is preliminary data.</text>
</comment>
<keyword evidence="3" id="KW-1185">Reference proteome</keyword>
<dbReference type="GO" id="GO:0000226">
    <property type="term" value="P:microtubule cytoskeleton organization"/>
    <property type="evidence" value="ECO:0007669"/>
    <property type="project" value="TreeGrafter"/>
</dbReference>
<feature type="region of interest" description="Disordered" evidence="1">
    <location>
        <begin position="481"/>
        <end position="500"/>
    </location>
</feature>
<dbReference type="GO" id="GO:0005930">
    <property type="term" value="C:axoneme"/>
    <property type="evidence" value="ECO:0007669"/>
    <property type="project" value="TreeGrafter"/>
</dbReference>
<evidence type="ECO:0000256" key="1">
    <source>
        <dbReference type="SAM" id="MobiDB-lite"/>
    </source>
</evidence>
<dbReference type="Proteomes" id="UP001152888">
    <property type="component" value="Unassembled WGS sequence"/>
</dbReference>
<dbReference type="InterPro" id="IPR029357">
    <property type="entry name" value="SPATA7"/>
</dbReference>